<reference evidence="1 2" key="1">
    <citation type="submission" date="2017-02" db="EMBL/GenBank/DDBJ databases">
        <authorList>
            <person name="Peterson S.W."/>
        </authorList>
    </citation>
    <scope>NUCLEOTIDE SEQUENCE [LARGE SCALE GENOMIC DNA]</scope>
    <source>
        <strain evidence="1 2">DSM 18034</strain>
    </source>
</reference>
<accession>A0A1T4VHB5</accession>
<gene>
    <name evidence="1" type="ORF">SAMN02745702_00316</name>
</gene>
<sequence length="72" mass="8225">MAWSVQLFRWCIRAQMRLSIRLSALFADHIGGVKAGVAVVIEVRESLRQSSCLETKHIDFIDTCYPWGEKTV</sequence>
<name>A0A1T4VHB5_9BACT</name>
<protein>
    <submittedName>
        <fullName evidence="1">Uncharacterized protein</fullName>
    </submittedName>
</protein>
<dbReference type="Proteomes" id="UP000189733">
    <property type="component" value="Unassembled WGS sequence"/>
</dbReference>
<proteinExistence type="predicted"/>
<dbReference type="AlphaFoldDB" id="A0A1T4VHB5"/>
<evidence type="ECO:0000313" key="2">
    <source>
        <dbReference type="Proteomes" id="UP000189733"/>
    </source>
</evidence>
<dbReference type="STRING" id="1121442.SAMN02745702_00316"/>
<organism evidence="1 2">
    <name type="scientific">Desulfobaculum bizertense DSM 18034</name>
    <dbReference type="NCBI Taxonomy" id="1121442"/>
    <lineage>
        <taxon>Bacteria</taxon>
        <taxon>Pseudomonadati</taxon>
        <taxon>Thermodesulfobacteriota</taxon>
        <taxon>Desulfovibrionia</taxon>
        <taxon>Desulfovibrionales</taxon>
        <taxon>Desulfovibrionaceae</taxon>
        <taxon>Desulfobaculum</taxon>
    </lineage>
</organism>
<evidence type="ECO:0000313" key="1">
    <source>
        <dbReference type="EMBL" id="SKA64357.1"/>
    </source>
</evidence>
<dbReference type="EMBL" id="FUYA01000001">
    <property type="protein sequence ID" value="SKA64357.1"/>
    <property type="molecule type" value="Genomic_DNA"/>
</dbReference>
<keyword evidence="2" id="KW-1185">Reference proteome</keyword>